<evidence type="ECO:0000256" key="4">
    <source>
        <dbReference type="PROSITE-ProRule" id="PRU00433"/>
    </source>
</evidence>
<dbReference type="AlphaFoldDB" id="A0A150SUA9"/>
<dbReference type="GO" id="GO:0046872">
    <property type="term" value="F:metal ion binding"/>
    <property type="evidence" value="ECO:0007669"/>
    <property type="project" value="UniProtKB-KW"/>
</dbReference>
<proteinExistence type="predicted"/>
<dbReference type="InterPro" id="IPR036909">
    <property type="entry name" value="Cyt_c-like_dom_sf"/>
</dbReference>
<keyword evidence="3 4" id="KW-0408">Iron</keyword>
<gene>
    <name evidence="7" type="ORF">BE18_34715</name>
</gene>
<feature type="domain" description="Cytochrome c" evidence="6">
    <location>
        <begin position="281"/>
        <end position="406"/>
    </location>
</feature>
<dbReference type="SUPFAM" id="SSF46626">
    <property type="entry name" value="Cytochrome c"/>
    <property type="match status" value="2"/>
</dbReference>
<keyword evidence="2 4" id="KW-0479">Metal-binding</keyword>
<feature type="region of interest" description="Disordered" evidence="5">
    <location>
        <begin position="225"/>
        <end position="259"/>
    </location>
</feature>
<dbReference type="PANTHER" id="PTHR35008:SF8">
    <property type="entry name" value="ALCOHOL DEHYDROGENASE CYTOCHROME C SUBUNIT"/>
    <property type="match status" value="1"/>
</dbReference>
<feature type="domain" description="Cytochrome c" evidence="6">
    <location>
        <begin position="90"/>
        <end position="214"/>
    </location>
</feature>
<evidence type="ECO:0000256" key="1">
    <source>
        <dbReference type="ARBA" id="ARBA00022617"/>
    </source>
</evidence>
<sequence>MSDNGDDAYAMPRTRLDAVGLRPKMRRGSLLLAGAAALVGVLGTMGGCGSEDAVEPADPGAESRAAKAEHGFRVSPVTVSTEGLTPAQREQVGYGSYLVNAVADCNSCHVKFTPTGAYDVAYYSSPRYFLGGGLPLPFPPAEQELYGTVVFATNLTPDPTNGMDYTEDEFVEAMRTGKEKSTGETMYFMPWRTAYRWMTTEDLKAMYAYLTRIPPLESVVGADQKTKSTPLPVPAKYDMGDVERPLPPDSEPDRDGSARGLAIQPLAEPAGLRDMTEEARRQYGRGSYLVNAVAGCNTCHGNSGAVATPPGNKLDTANYLAGGRVFFIGDGLDATYGVRRTMGANLIGEENGYKAPFETFFSVMTEGKQVDQPGAPVVGYPMRWNAFRNMTRDDLEAIYAYITKAPRQTGASDKRTQEHVPACQADADCASGSCNVEAHECVGTACAVDSDCPACQVCTSEKCASPPAESSCVTRGI</sequence>
<dbReference type="Proteomes" id="UP000075515">
    <property type="component" value="Unassembled WGS sequence"/>
</dbReference>
<evidence type="ECO:0000313" key="7">
    <source>
        <dbReference type="EMBL" id="KYF98708.1"/>
    </source>
</evidence>
<dbReference type="EMBL" id="JEMC01001228">
    <property type="protein sequence ID" value="KYF98708.1"/>
    <property type="molecule type" value="Genomic_DNA"/>
</dbReference>
<dbReference type="InterPro" id="IPR009056">
    <property type="entry name" value="Cyt_c-like_dom"/>
</dbReference>
<evidence type="ECO:0000256" key="5">
    <source>
        <dbReference type="SAM" id="MobiDB-lite"/>
    </source>
</evidence>
<dbReference type="InterPro" id="IPR051459">
    <property type="entry name" value="Cytochrome_c-type_DH"/>
</dbReference>
<reference evidence="7 8" key="1">
    <citation type="submission" date="2014-02" db="EMBL/GenBank/DDBJ databases">
        <title>The small core and large imbalanced accessory genome model reveals a collaborative survival strategy of Sorangium cellulosum strains in nature.</title>
        <authorList>
            <person name="Han K."/>
            <person name="Peng R."/>
            <person name="Blom J."/>
            <person name="Li Y.-Z."/>
        </authorList>
    </citation>
    <scope>NUCLEOTIDE SEQUENCE [LARGE SCALE GENOMIC DNA]</scope>
    <source>
        <strain evidence="7 8">So0149</strain>
    </source>
</reference>
<protein>
    <recommendedName>
        <fullName evidence="6">Cytochrome c domain-containing protein</fullName>
    </recommendedName>
</protein>
<evidence type="ECO:0000313" key="8">
    <source>
        <dbReference type="Proteomes" id="UP000075515"/>
    </source>
</evidence>
<dbReference type="GO" id="GO:0009055">
    <property type="term" value="F:electron transfer activity"/>
    <property type="evidence" value="ECO:0007669"/>
    <property type="project" value="InterPro"/>
</dbReference>
<dbReference type="GO" id="GO:0020037">
    <property type="term" value="F:heme binding"/>
    <property type="evidence" value="ECO:0007669"/>
    <property type="project" value="InterPro"/>
</dbReference>
<organism evidence="7 8">
    <name type="scientific">Sorangium cellulosum</name>
    <name type="common">Polyangium cellulosum</name>
    <dbReference type="NCBI Taxonomy" id="56"/>
    <lineage>
        <taxon>Bacteria</taxon>
        <taxon>Pseudomonadati</taxon>
        <taxon>Myxococcota</taxon>
        <taxon>Polyangia</taxon>
        <taxon>Polyangiales</taxon>
        <taxon>Polyangiaceae</taxon>
        <taxon>Sorangium</taxon>
    </lineage>
</organism>
<evidence type="ECO:0000256" key="2">
    <source>
        <dbReference type="ARBA" id="ARBA00022723"/>
    </source>
</evidence>
<name>A0A150SUA9_SORCE</name>
<evidence type="ECO:0000259" key="6">
    <source>
        <dbReference type="PROSITE" id="PS51007"/>
    </source>
</evidence>
<feature type="compositionally biased region" description="Basic and acidic residues" evidence="5">
    <location>
        <begin position="238"/>
        <end position="257"/>
    </location>
</feature>
<evidence type="ECO:0000256" key="3">
    <source>
        <dbReference type="ARBA" id="ARBA00023004"/>
    </source>
</evidence>
<comment type="caution">
    <text evidence="7">The sequence shown here is derived from an EMBL/GenBank/DDBJ whole genome shotgun (WGS) entry which is preliminary data.</text>
</comment>
<dbReference type="PROSITE" id="PS51007">
    <property type="entry name" value="CYTC"/>
    <property type="match status" value="2"/>
</dbReference>
<accession>A0A150SUA9</accession>
<dbReference type="PANTHER" id="PTHR35008">
    <property type="entry name" value="BLL4482 PROTEIN-RELATED"/>
    <property type="match status" value="1"/>
</dbReference>
<keyword evidence="1 4" id="KW-0349">Heme</keyword>